<evidence type="ECO:0000313" key="1">
    <source>
        <dbReference type="EMBL" id="QGY01471.1"/>
    </source>
</evidence>
<dbReference type="RefSeq" id="WP_010683190.1">
    <property type="nucleotide sequence ID" value="NZ_CP043538.1"/>
</dbReference>
<gene>
    <name evidence="1" type="ORF">MMSR116_05820</name>
</gene>
<organism evidence="1 2">
    <name type="scientific">Methylobacterium mesophilicum SR1.6/6</name>
    <dbReference type="NCBI Taxonomy" id="908290"/>
    <lineage>
        <taxon>Bacteria</taxon>
        <taxon>Pseudomonadati</taxon>
        <taxon>Pseudomonadota</taxon>
        <taxon>Alphaproteobacteria</taxon>
        <taxon>Hyphomicrobiales</taxon>
        <taxon>Methylobacteriaceae</taxon>
        <taxon>Methylobacterium</taxon>
    </lineage>
</organism>
<dbReference type="EMBL" id="CP043538">
    <property type="protein sequence ID" value="QGY01471.1"/>
    <property type="molecule type" value="Genomic_DNA"/>
</dbReference>
<reference evidence="1 2" key="1">
    <citation type="journal article" date="2012" name="Genet. Mol. Biol.">
        <title>Analysis of 16S rRNA and mxaF genes revealing insights into Methylobacterium niche-specific plant association.</title>
        <authorList>
            <person name="Dourado M.N."/>
            <person name="Andreote F.D."/>
            <person name="Dini-Andreote F."/>
            <person name="Conti R."/>
            <person name="Araujo J.M."/>
            <person name="Araujo W.L."/>
        </authorList>
    </citation>
    <scope>NUCLEOTIDE SEQUENCE [LARGE SCALE GENOMIC DNA]</scope>
    <source>
        <strain evidence="1 2">SR1.6/6</strain>
    </source>
</reference>
<accession>A0A6B9FEF5</accession>
<dbReference type="Proteomes" id="UP000012488">
    <property type="component" value="Chromosome"/>
</dbReference>
<dbReference type="KEGG" id="mmes:MMSR116_05820"/>
<dbReference type="OrthoDB" id="7998115at2"/>
<protein>
    <submittedName>
        <fullName evidence="1">Uncharacterized protein</fullName>
    </submittedName>
</protein>
<proteinExistence type="predicted"/>
<reference evidence="1 2" key="2">
    <citation type="journal article" date="2013" name="Genome Announc.">
        <title>Draft Genome Sequence of Methylobacterium mesophilicum Strain SR1.6/6, Isolated from Citrus sinensis.</title>
        <authorList>
            <person name="Marinho Almeida D."/>
            <person name="Dini-Andreote F."/>
            <person name="Camargo Neves A.A."/>
            <person name="Juca Ramos R.T."/>
            <person name="Andreote F.D."/>
            <person name="Carneiro A.R."/>
            <person name="Oliveira de Souza Lima A."/>
            <person name="Caracciolo Gomes de Sa P.H."/>
            <person name="Ribeiro Barbosa M.S."/>
            <person name="Araujo W.L."/>
            <person name="Silva A."/>
        </authorList>
    </citation>
    <scope>NUCLEOTIDE SEQUENCE [LARGE SCALE GENOMIC DNA]</scope>
    <source>
        <strain evidence="1 2">SR1.6/6</strain>
    </source>
</reference>
<name>A0A6B9FEF5_9HYPH</name>
<dbReference type="AlphaFoldDB" id="A0A6B9FEF5"/>
<evidence type="ECO:0000313" key="2">
    <source>
        <dbReference type="Proteomes" id="UP000012488"/>
    </source>
</evidence>
<sequence length="162" mass="18112">MRADFTDRLAKLLLMLGSDVDGEVVNAARMLVRTLASEDMDLHDLAAALKLAPGRIAPDNMDPTAPWAYGPRPESPSEAWGLTCERGYMRPWKSLAFELLKLNHKIPKRYGGKCLMPHQVLILQRMQQGGRPTIAEAHAIRLMDNLLRTAQRAQEADQRKAA</sequence>